<gene>
    <name evidence="2" type="ORF">B9479_004306</name>
</gene>
<evidence type="ECO:0000313" key="3">
    <source>
        <dbReference type="Proteomes" id="UP000322245"/>
    </source>
</evidence>
<accession>A0A5D3AU83</accession>
<keyword evidence="3" id="KW-1185">Reference proteome</keyword>
<name>A0A5D3AU83_9TREE</name>
<feature type="compositionally biased region" description="Basic and acidic residues" evidence="1">
    <location>
        <begin position="97"/>
        <end position="114"/>
    </location>
</feature>
<protein>
    <submittedName>
        <fullName evidence="2">Uncharacterized protein</fullName>
    </submittedName>
</protein>
<dbReference type="Proteomes" id="UP000322245">
    <property type="component" value="Unassembled WGS sequence"/>
</dbReference>
<feature type="region of interest" description="Disordered" evidence="1">
    <location>
        <begin position="95"/>
        <end position="116"/>
    </location>
</feature>
<evidence type="ECO:0000313" key="2">
    <source>
        <dbReference type="EMBL" id="TYJ54995.1"/>
    </source>
</evidence>
<dbReference type="AlphaFoldDB" id="A0A5D3AU83"/>
<organism evidence="2 3">
    <name type="scientific">Cryptococcus floricola</name>
    <dbReference type="NCBI Taxonomy" id="2591691"/>
    <lineage>
        <taxon>Eukaryota</taxon>
        <taxon>Fungi</taxon>
        <taxon>Dikarya</taxon>
        <taxon>Basidiomycota</taxon>
        <taxon>Agaricomycotina</taxon>
        <taxon>Tremellomycetes</taxon>
        <taxon>Tremellales</taxon>
        <taxon>Cryptococcaceae</taxon>
        <taxon>Cryptococcus</taxon>
    </lineage>
</organism>
<reference evidence="2 3" key="1">
    <citation type="submission" date="2017-05" db="EMBL/GenBank/DDBJ databases">
        <title>The Genome Sequence of Tsuchiyaea wingfieldii DSM 27421.</title>
        <authorList>
            <person name="Cuomo C."/>
            <person name="Passer A."/>
            <person name="Billmyre B."/>
            <person name="Heitman J."/>
        </authorList>
    </citation>
    <scope>NUCLEOTIDE SEQUENCE [LARGE SCALE GENOMIC DNA]</scope>
    <source>
        <strain evidence="2 3">DSM 27421</strain>
    </source>
</reference>
<comment type="caution">
    <text evidence="2">The sequence shown here is derived from an EMBL/GenBank/DDBJ whole genome shotgun (WGS) entry which is preliminary data.</text>
</comment>
<sequence>MASSVNSTDSNPGLNDCFAFEFDNGDGDREVVEWYVHPDNANPNNTETSYNVKGRNLTSGHTWTFRPQTVASLEWQYKEGCRRLYSELTGKAPRLPKKSEFSIPERTDDGRRSPSDGMMKVVWMTREGDGERPTECVLQITHDESFEGFEIMPLAEVRIA</sequence>
<evidence type="ECO:0000256" key="1">
    <source>
        <dbReference type="SAM" id="MobiDB-lite"/>
    </source>
</evidence>
<dbReference type="EMBL" id="NIDF01000048">
    <property type="protein sequence ID" value="TYJ54995.1"/>
    <property type="molecule type" value="Genomic_DNA"/>
</dbReference>
<proteinExistence type="predicted"/>